<dbReference type="Pfam" id="PF12729">
    <property type="entry name" value="4HB_MCP_1"/>
    <property type="match status" value="1"/>
</dbReference>
<dbReference type="Pfam" id="PF00015">
    <property type="entry name" value="MCPsignal"/>
    <property type="match status" value="1"/>
</dbReference>
<evidence type="ECO:0000256" key="5">
    <source>
        <dbReference type="SAM" id="MobiDB-lite"/>
    </source>
</evidence>
<evidence type="ECO:0000256" key="4">
    <source>
        <dbReference type="PROSITE-ProRule" id="PRU00284"/>
    </source>
</evidence>
<feature type="chain" id="PRO_5040777263" evidence="7">
    <location>
        <begin position="32"/>
        <end position="580"/>
    </location>
</feature>
<keyword evidence="6" id="KW-0812">Transmembrane</keyword>
<gene>
    <name evidence="10" type="ORF">H010_02237</name>
</gene>
<evidence type="ECO:0000256" key="2">
    <source>
        <dbReference type="ARBA" id="ARBA00022481"/>
    </source>
</evidence>
<dbReference type="CDD" id="cd11386">
    <property type="entry name" value="MCP_signal"/>
    <property type="match status" value="1"/>
</dbReference>
<dbReference type="PROSITE" id="PS50111">
    <property type="entry name" value="CHEMOTAXIS_TRANSDUC_2"/>
    <property type="match status" value="1"/>
</dbReference>
<proteinExistence type="inferred from homology"/>
<dbReference type="FunFam" id="1.10.287.950:FF:000001">
    <property type="entry name" value="Methyl-accepting chemotaxis sensory transducer"/>
    <property type="match status" value="1"/>
</dbReference>
<dbReference type="GO" id="GO:0005886">
    <property type="term" value="C:plasma membrane"/>
    <property type="evidence" value="ECO:0007669"/>
    <property type="project" value="TreeGrafter"/>
</dbReference>
<comment type="subcellular location">
    <subcellularLocation>
        <location evidence="1">Membrane</location>
    </subcellularLocation>
</comment>
<dbReference type="PROSITE" id="PS50885">
    <property type="entry name" value="HAMP"/>
    <property type="match status" value="1"/>
</dbReference>
<dbReference type="InterPro" id="IPR004089">
    <property type="entry name" value="MCPsignal_dom"/>
</dbReference>
<dbReference type="SUPFAM" id="SSF58104">
    <property type="entry name" value="Methyl-accepting chemotaxis protein (MCP) signaling domain"/>
    <property type="match status" value="1"/>
</dbReference>
<feature type="domain" description="HAMP" evidence="9">
    <location>
        <begin position="213"/>
        <end position="265"/>
    </location>
</feature>
<comment type="similarity">
    <text evidence="3">Belongs to the methyl-accepting chemotaxis (MCP) protein family.</text>
</comment>
<dbReference type="Proteomes" id="UP001152876">
    <property type="component" value="Unassembled WGS sequence"/>
</dbReference>
<sequence>MNSAFTFGIAKRLYAVSIAISLALAALGAFAYINLSDAADLADNTEKTRVPQLEAMAKLELNVTQVSLQIRHSILARTPQELDETLNYIGAKRTSMDETLATFEKRLFSKEGKEHFAKLPPLMAAFWKYGEANIALIREGKKEEAFAYLVDVTIPARNLLLAELDRGRQIQAQGLTEDIAHIEKGVLTTSNLIAILALVIAGSLLAFSWYVASLLRRRVAVSQAVAERVRDGDLTSVAENSSRDEFTPLINALNDMQSSLTKVVSEVRHSADSVATASAEIAQGNSDLSSRTEQQASALEETSASMEQLGSTARQNADNARQANQLASSASSVAVQGGEVVGQVVHTMKDINDSSRKIADIIGVIDGIAFQTNILALNAAVEAARAGEQGRGFAVVAGEVRNLAQRSAEAAKEIKGLIMASVERVEQGTALVDRAGTTMQEVVTSIRRVTDIVGEISSASNEQSAGVGQVSEAVTQMDQTTQQNAALVEQSAAAASSLQQQAQQLVQAVSVFKLNAGTGAHARFNAPAPKPAAPVKPVSNVSPLKPAAPAKAQTPAPKTPRPVVAAQAPSRTGTDDWESF</sequence>
<keyword evidence="2" id="KW-0488">Methylation</keyword>
<evidence type="ECO:0000256" key="3">
    <source>
        <dbReference type="ARBA" id="ARBA00029447"/>
    </source>
</evidence>
<evidence type="ECO:0000313" key="10">
    <source>
        <dbReference type="EMBL" id="MDG5974050.1"/>
    </source>
</evidence>
<feature type="compositionally biased region" description="Low complexity" evidence="5">
    <location>
        <begin position="535"/>
        <end position="556"/>
    </location>
</feature>
<dbReference type="AlphaFoldDB" id="A0A9X4NMP4"/>
<feature type="region of interest" description="Disordered" evidence="5">
    <location>
        <begin position="523"/>
        <end position="580"/>
    </location>
</feature>
<dbReference type="InterPro" id="IPR003660">
    <property type="entry name" value="HAMP_dom"/>
</dbReference>
<evidence type="ECO:0000313" key="11">
    <source>
        <dbReference type="Proteomes" id="UP001152876"/>
    </source>
</evidence>
<dbReference type="EMBL" id="AOGK01000002">
    <property type="protein sequence ID" value="MDG5974050.1"/>
    <property type="molecule type" value="Genomic_DNA"/>
</dbReference>
<reference evidence="10" key="1">
    <citation type="submission" date="2013-01" db="EMBL/GenBank/DDBJ databases">
        <title>Genome draft of Hydrogenophaga taeniospiralis 2K1.</title>
        <authorList>
            <person name="Gomila M."/>
            <person name="Lalucat J."/>
        </authorList>
    </citation>
    <scope>NUCLEOTIDE SEQUENCE</scope>
    <source>
        <strain evidence="10">CCUG 15921</strain>
    </source>
</reference>
<name>A0A9X4NMP4_9BURK</name>
<evidence type="ECO:0000256" key="1">
    <source>
        <dbReference type="ARBA" id="ARBA00004370"/>
    </source>
</evidence>
<keyword evidence="6" id="KW-0472">Membrane</keyword>
<dbReference type="GO" id="GO:0006935">
    <property type="term" value="P:chemotaxis"/>
    <property type="evidence" value="ECO:0007669"/>
    <property type="project" value="TreeGrafter"/>
</dbReference>
<feature type="compositionally biased region" description="Polar residues" evidence="5">
    <location>
        <begin position="283"/>
        <end position="312"/>
    </location>
</feature>
<dbReference type="CDD" id="cd06225">
    <property type="entry name" value="HAMP"/>
    <property type="match status" value="1"/>
</dbReference>
<dbReference type="SMART" id="SM00283">
    <property type="entry name" value="MA"/>
    <property type="match status" value="1"/>
</dbReference>
<dbReference type="SMART" id="SM00304">
    <property type="entry name" value="HAMP"/>
    <property type="match status" value="1"/>
</dbReference>
<dbReference type="RefSeq" id="WP_279338443.1">
    <property type="nucleotide sequence ID" value="NZ_AOGK01000002.1"/>
</dbReference>
<evidence type="ECO:0000259" key="8">
    <source>
        <dbReference type="PROSITE" id="PS50111"/>
    </source>
</evidence>
<dbReference type="Pfam" id="PF00672">
    <property type="entry name" value="HAMP"/>
    <property type="match status" value="1"/>
</dbReference>
<accession>A0A9X4NMP4</accession>
<dbReference type="Gene3D" id="1.10.287.950">
    <property type="entry name" value="Methyl-accepting chemotaxis protein"/>
    <property type="match status" value="1"/>
</dbReference>
<keyword evidence="6" id="KW-1133">Transmembrane helix</keyword>
<feature type="region of interest" description="Disordered" evidence="5">
    <location>
        <begin position="282"/>
        <end position="325"/>
    </location>
</feature>
<dbReference type="InterPro" id="IPR024478">
    <property type="entry name" value="HlyB_4HB_MCP"/>
</dbReference>
<dbReference type="GO" id="GO:0007165">
    <property type="term" value="P:signal transduction"/>
    <property type="evidence" value="ECO:0007669"/>
    <property type="project" value="UniProtKB-KW"/>
</dbReference>
<dbReference type="PANTHER" id="PTHR43531:SF14">
    <property type="entry name" value="METHYL-ACCEPTING CHEMOTAXIS PROTEIN I-RELATED"/>
    <property type="match status" value="1"/>
</dbReference>
<feature type="compositionally biased region" description="Low complexity" evidence="5">
    <location>
        <begin position="313"/>
        <end position="325"/>
    </location>
</feature>
<feature type="signal peptide" evidence="7">
    <location>
        <begin position="1"/>
        <end position="31"/>
    </location>
</feature>
<dbReference type="InterPro" id="IPR051310">
    <property type="entry name" value="MCP_chemotaxis"/>
</dbReference>
<feature type="transmembrane region" description="Helical" evidence="6">
    <location>
        <begin position="192"/>
        <end position="212"/>
    </location>
</feature>
<protein>
    <submittedName>
        <fullName evidence="10">Methyl-accepting chemotaxis sensory transducer</fullName>
    </submittedName>
</protein>
<dbReference type="PANTHER" id="PTHR43531">
    <property type="entry name" value="PROTEIN ICFG"/>
    <property type="match status" value="1"/>
</dbReference>
<keyword evidence="11" id="KW-1185">Reference proteome</keyword>
<evidence type="ECO:0000259" key="9">
    <source>
        <dbReference type="PROSITE" id="PS50885"/>
    </source>
</evidence>
<keyword evidence="4" id="KW-0807">Transducer</keyword>
<evidence type="ECO:0000256" key="7">
    <source>
        <dbReference type="SAM" id="SignalP"/>
    </source>
</evidence>
<keyword evidence="7" id="KW-0732">Signal</keyword>
<dbReference type="GO" id="GO:0004888">
    <property type="term" value="F:transmembrane signaling receptor activity"/>
    <property type="evidence" value="ECO:0007669"/>
    <property type="project" value="TreeGrafter"/>
</dbReference>
<organism evidence="10 11">
    <name type="scientific">Hydrogenophaga taeniospiralis CCUG 15921</name>
    <dbReference type="NCBI Taxonomy" id="1281780"/>
    <lineage>
        <taxon>Bacteria</taxon>
        <taxon>Pseudomonadati</taxon>
        <taxon>Pseudomonadota</taxon>
        <taxon>Betaproteobacteria</taxon>
        <taxon>Burkholderiales</taxon>
        <taxon>Comamonadaceae</taxon>
        <taxon>Hydrogenophaga</taxon>
    </lineage>
</organism>
<feature type="domain" description="Methyl-accepting transducer" evidence="8">
    <location>
        <begin position="270"/>
        <end position="499"/>
    </location>
</feature>
<evidence type="ECO:0000256" key="6">
    <source>
        <dbReference type="SAM" id="Phobius"/>
    </source>
</evidence>
<comment type="caution">
    <text evidence="10">The sequence shown here is derived from an EMBL/GenBank/DDBJ whole genome shotgun (WGS) entry which is preliminary data.</text>
</comment>